<evidence type="ECO:0000256" key="5">
    <source>
        <dbReference type="ARBA" id="ARBA00023033"/>
    </source>
</evidence>
<evidence type="ECO:0000313" key="7">
    <source>
        <dbReference type="EMBL" id="EOA82350.1"/>
    </source>
</evidence>
<evidence type="ECO:0000256" key="3">
    <source>
        <dbReference type="ARBA" id="ARBA00023002"/>
    </source>
</evidence>
<dbReference type="InterPro" id="IPR036396">
    <property type="entry name" value="Cyt_P450_sf"/>
</dbReference>
<dbReference type="STRING" id="671987.R0IA52"/>
<reference evidence="7 8" key="1">
    <citation type="journal article" date="2012" name="PLoS Pathog.">
        <title>Diverse lifestyles and strategies of plant pathogenesis encoded in the genomes of eighteen Dothideomycetes fungi.</title>
        <authorList>
            <person name="Ohm R.A."/>
            <person name="Feau N."/>
            <person name="Henrissat B."/>
            <person name="Schoch C.L."/>
            <person name="Horwitz B.A."/>
            <person name="Barry K.W."/>
            <person name="Condon B.J."/>
            <person name="Copeland A.C."/>
            <person name="Dhillon B."/>
            <person name="Glaser F."/>
            <person name="Hesse C.N."/>
            <person name="Kosti I."/>
            <person name="LaButti K."/>
            <person name="Lindquist E.A."/>
            <person name="Lucas S."/>
            <person name="Salamov A.A."/>
            <person name="Bradshaw R.E."/>
            <person name="Ciuffetti L."/>
            <person name="Hamelin R.C."/>
            <person name="Kema G.H.J."/>
            <person name="Lawrence C."/>
            <person name="Scott J.A."/>
            <person name="Spatafora J.W."/>
            <person name="Turgeon B.G."/>
            <person name="de Wit P.J.G.M."/>
            <person name="Zhong S."/>
            <person name="Goodwin S.B."/>
            <person name="Grigoriev I.V."/>
        </authorList>
    </citation>
    <scope>NUCLEOTIDE SEQUENCE [LARGE SCALE GENOMIC DNA]</scope>
    <source>
        <strain evidence="8">28A</strain>
    </source>
</reference>
<dbReference type="GeneID" id="19397704"/>
<dbReference type="InterPro" id="IPR050364">
    <property type="entry name" value="Cytochrome_P450_fung"/>
</dbReference>
<evidence type="ECO:0000313" key="8">
    <source>
        <dbReference type="Proteomes" id="UP000016935"/>
    </source>
</evidence>
<keyword evidence="2" id="KW-0479">Metal-binding</keyword>
<feature type="chain" id="PRO_5004342962" evidence="6">
    <location>
        <begin position="19"/>
        <end position="412"/>
    </location>
</feature>
<evidence type="ECO:0000256" key="6">
    <source>
        <dbReference type="SAM" id="SignalP"/>
    </source>
</evidence>
<comment type="similarity">
    <text evidence="1">Belongs to the cytochrome P450 family.</text>
</comment>
<dbReference type="Gene3D" id="1.10.630.10">
    <property type="entry name" value="Cytochrome P450"/>
    <property type="match status" value="1"/>
</dbReference>
<evidence type="ECO:0000256" key="4">
    <source>
        <dbReference type="ARBA" id="ARBA00023004"/>
    </source>
</evidence>
<reference evidence="7 8" key="2">
    <citation type="journal article" date="2013" name="PLoS Genet.">
        <title>Comparative genome structure, secondary metabolite, and effector coding capacity across Cochliobolus pathogens.</title>
        <authorList>
            <person name="Condon B.J."/>
            <person name="Leng Y."/>
            <person name="Wu D."/>
            <person name="Bushley K.E."/>
            <person name="Ohm R.A."/>
            <person name="Otillar R."/>
            <person name="Martin J."/>
            <person name="Schackwitz W."/>
            <person name="Grimwood J."/>
            <person name="MohdZainudin N."/>
            <person name="Xue C."/>
            <person name="Wang R."/>
            <person name="Manning V.A."/>
            <person name="Dhillon B."/>
            <person name="Tu Z.J."/>
            <person name="Steffenson B.J."/>
            <person name="Salamov A."/>
            <person name="Sun H."/>
            <person name="Lowry S."/>
            <person name="LaButti K."/>
            <person name="Han J."/>
            <person name="Copeland A."/>
            <person name="Lindquist E."/>
            <person name="Barry K."/>
            <person name="Schmutz J."/>
            <person name="Baker S.E."/>
            <person name="Ciuffetti L.M."/>
            <person name="Grigoriev I.V."/>
            <person name="Zhong S."/>
            <person name="Turgeon B.G."/>
        </authorList>
    </citation>
    <scope>NUCLEOTIDE SEQUENCE [LARGE SCALE GENOMIC DNA]</scope>
    <source>
        <strain evidence="8">28A</strain>
    </source>
</reference>
<feature type="signal peptide" evidence="6">
    <location>
        <begin position="1"/>
        <end position="18"/>
    </location>
</feature>
<dbReference type="eggNOG" id="KOG0156">
    <property type="taxonomic scope" value="Eukaryota"/>
</dbReference>
<dbReference type="OrthoDB" id="1103324at2759"/>
<dbReference type="RefSeq" id="XP_008030589.1">
    <property type="nucleotide sequence ID" value="XM_008032398.1"/>
</dbReference>
<evidence type="ECO:0000256" key="2">
    <source>
        <dbReference type="ARBA" id="ARBA00022723"/>
    </source>
</evidence>
<dbReference type="EMBL" id="KB908855">
    <property type="protein sequence ID" value="EOA82350.1"/>
    <property type="molecule type" value="Genomic_DNA"/>
</dbReference>
<dbReference type="HOGENOM" id="CLU_001570_2_1_1"/>
<dbReference type="Pfam" id="PF00067">
    <property type="entry name" value="p450"/>
    <property type="match status" value="1"/>
</dbReference>
<dbReference type="GO" id="GO:0004497">
    <property type="term" value="F:monooxygenase activity"/>
    <property type="evidence" value="ECO:0007669"/>
    <property type="project" value="UniProtKB-KW"/>
</dbReference>
<keyword evidence="8" id="KW-1185">Reference proteome</keyword>
<sequence length="412" mass="48746">MVVILAIFFMFSLCVVLFRKNSCIDTLRFGCKTIAEITIRKLVRTTFDTKSHNYNHRHPSYKLHHLIAKEISFPSFLMTMNGANPDSIVKQRHFSIVSAKAIQLVQDHTQFLENHMLHSKHLSNNISKRIKWPKLTETGNQPPVDAFPWLKHVFETFWGGYKSRALKFGKQMKVLYEYLLRDVVKRIQARNIWCFKDTVLDRNDKEQLPREQLRFIGGVLLKGGSGIIQDGTHGKICKLVGENRSPQWPDMERLPYINMIVKERRHCQRTLPLFFFSHAMSEETRVIPNVWGMHTDRETWKDPEVFNPDRHLGHKERDYYMYLFGRRMRPGMHLEERNMLVAIAKLNWTLKFEHATRLCRNKIPVDLDPVTRHWSGFLYYGKEYGCKTVLHLEKIKETVLRGYRGYTRPRNC</sequence>
<accession>R0IA52</accession>
<dbReference type="PANTHER" id="PTHR46300">
    <property type="entry name" value="P450, PUTATIVE (EUROFUNG)-RELATED-RELATED"/>
    <property type="match status" value="1"/>
</dbReference>
<gene>
    <name evidence="7" type="ORF">SETTUDRAFT_157176</name>
</gene>
<dbReference type="InterPro" id="IPR001128">
    <property type="entry name" value="Cyt_P450"/>
</dbReference>
<dbReference type="AlphaFoldDB" id="R0IA52"/>
<evidence type="ECO:0000256" key="1">
    <source>
        <dbReference type="ARBA" id="ARBA00010617"/>
    </source>
</evidence>
<organism evidence="7 8">
    <name type="scientific">Exserohilum turcicum (strain 28A)</name>
    <name type="common">Northern leaf blight fungus</name>
    <name type="synonym">Setosphaeria turcica</name>
    <dbReference type="NCBI Taxonomy" id="671987"/>
    <lineage>
        <taxon>Eukaryota</taxon>
        <taxon>Fungi</taxon>
        <taxon>Dikarya</taxon>
        <taxon>Ascomycota</taxon>
        <taxon>Pezizomycotina</taxon>
        <taxon>Dothideomycetes</taxon>
        <taxon>Pleosporomycetidae</taxon>
        <taxon>Pleosporales</taxon>
        <taxon>Pleosporineae</taxon>
        <taxon>Pleosporaceae</taxon>
        <taxon>Exserohilum</taxon>
    </lineage>
</organism>
<keyword evidence="3" id="KW-0560">Oxidoreductase</keyword>
<keyword evidence="4" id="KW-0408">Iron</keyword>
<dbReference type="GO" id="GO:0005506">
    <property type="term" value="F:iron ion binding"/>
    <property type="evidence" value="ECO:0007669"/>
    <property type="project" value="InterPro"/>
</dbReference>
<protein>
    <submittedName>
        <fullName evidence="7">Uncharacterized protein</fullName>
    </submittedName>
</protein>
<keyword evidence="6" id="KW-0732">Signal</keyword>
<name>R0IA52_EXST2</name>
<dbReference type="SUPFAM" id="SSF48264">
    <property type="entry name" value="Cytochrome P450"/>
    <property type="match status" value="1"/>
</dbReference>
<dbReference type="GO" id="GO:0020037">
    <property type="term" value="F:heme binding"/>
    <property type="evidence" value="ECO:0007669"/>
    <property type="project" value="InterPro"/>
</dbReference>
<dbReference type="GO" id="GO:0016705">
    <property type="term" value="F:oxidoreductase activity, acting on paired donors, with incorporation or reduction of molecular oxygen"/>
    <property type="evidence" value="ECO:0007669"/>
    <property type="project" value="InterPro"/>
</dbReference>
<dbReference type="Proteomes" id="UP000016935">
    <property type="component" value="Unassembled WGS sequence"/>
</dbReference>
<dbReference type="PANTHER" id="PTHR46300:SF2">
    <property type="entry name" value="CYTOCHROME P450 MONOOXYGENASE ALNH-RELATED"/>
    <property type="match status" value="1"/>
</dbReference>
<proteinExistence type="inferred from homology"/>
<keyword evidence="5" id="KW-0503">Monooxygenase</keyword>